<evidence type="ECO:0000313" key="2">
    <source>
        <dbReference type="Proteomes" id="UP001596023"/>
    </source>
</evidence>
<dbReference type="PROSITE" id="PS51257">
    <property type="entry name" value="PROKAR_LIPOPROTEIN"/>
    <property type="match status" value="1"/>
</dbReference>
<accession>A0ABV9KRW5</accession>
<dbReference type="Proteomes" id="UP001596023">
    <property type="component" value="Unassembled WGS sequence"/>
</dbReference>
<name>A0ABV9KRW5_9BACT</name>
<gene>
    <name evidence="1" type="ORF">ACFO6W_03110</name>
</gene>
<comment type="caution">
    <text evidence="1">The sequence shown here is derived from an EMBL/GenBank/DDBJ whole genome shotgun (WGS) entry which is preliminary data.</text>
</comment>
<dbReference type="EMBL" id="JBHSGN010000024">
    <property type="protein sequence ID" value="MFC4672677.1"/>
    <property type="molecule type" value="Genomic_DNA"/>
</dbReference>
<evidence type="ECO:0000313" key="1">
    <source>
        <dbReference type="EMBL" id="MFC4672677.1"/>
    </source>
</evidence>
<dbReference type="RefSeq" id="WP_379993870.1">
    <property type="nucleotide sequence ID" value="NZ_JBHSGN010000024.1"/>
</dbReference>
<protein>
    <submittedName>
        <fullName evidence="1">DUF4843 domain-containing protein</fullName>
    </submittedName>
</protein>
<organism evidence="1 2">
    <name type="scientific">Dysgonomonas termitidis</name>
    <dbReference type="NCBI Taxonomy" id="1516126"/>
    <lineage>
        <taxon>Bacteria</taxon>
        <taxon>Pseudomonadati</taxon>
        <taxon>Bacteroidota</taxon>
        <taxon>Bacteroidia</taxon>
        <taxon>Bacteroidales</taxon>
        <taxon>Dysgonomonadaceae</taxon>
        <taxon>Dysgonomonas</taxon>
    </lineage>
</organism>
<reference evidence="2" key="1">
    <citation type="journal article" date="2019" name="Int. J. Syst. Evol. Microbiol.">
        <title>The Global Catalogue of Microorganisms (GCM) 10K type strain sequencing project: providing services to taxonomists for standard genome sequencing and annotation.</title>
        <authorList>
            <consortium name="The Broad Institute Genomics Platform"/>
            <consortium name="The Broad Institute Genome Sequencing Center for Infectious Disease"/>
            <person name="Wu L."/>
            <person name="Ma J."/>
        </authorList>
    </citation>
    <scope>NUCLEOTIDE SEQUENCE [LARGE SCALE GENOMIC DNA]</scope>
    <source>
        <strain evidence="2">CCUG 66188</strain>
    </source>
</reference>
<proteinExistence type="predicted"/>
<keyword evidence="2" id="KW-1185">Reference proteome</keyword>
<sequence length="274" mass="30745">MKKLIYIPVIILLIATGCSEAEYLSYAGDDRVQMGDTVTTNFTFVYELSSVTVDTVYIRVNTIGNVANHDREVKLIQVPEYSITYERDPVTGDITDTIETELPNKAVPGQHYVDFSDASLKKIYVIKANEVTALIPVVLLRDASLKDTSFRLRVQLDESAEFGLGELKARAKTIIFSDRLERFYSWRVDNYQAAAYGTLGNYSTVKHQFMINVTGEVIDEAWWQEVSAVQAQAHYRNLLKEALNKYNNDPVNIANGTAPLRETSNPGSALVTFP</sequence>
<dbReference type="InterPro" id="IPR032299">
    <property type="entry name" value="DUF4843"/>
</dbReference>
<dbReference type="Pfam" id="PF16132">
    <property type="entry name" value="DUF4843"/>
    <property type="match status" value="1"/>
</dbReference>